<protein>
    <recommendedName>
        <fullName evidence="6">Thioredoxin</fullName>
    </recommendedName>
</protein>
<evidence type="ECO:0000256" key="2">
    <source>
        <dbReference type="ARBA" id="ARBA00022448"/>
    </source>
</evidence>
<evidence type="ECO:0000256" key="5">
    <source>
        <dbReference type="ARBA" id="ARBA00023284"/>
    </source>
</evidence>
<dbReference type="PIRSF" id="PIRSF000077">
    <property type="entry name" value="Thioredoxin"/>
    <property type="match status" value="1"/>
</dbReference>
<keyword evidence="2" id="KW-0813">Transport</keyword>
<evidence type="ECO:0000256" key="1">
    <source>
        <dbReference type="ARBA" id="ARBA00008987"/>
    </source>
</evidence>
<evidence type="ECO:0000259" key="9">
    <source>
        <dbReference type="PROSITE" id="PS51352"/>
    </source>
</evidence>
<feature type="domain" description="Thioredoxin" evidence="9">
    <location>
        <begin position="1"/>
        <end position="106"/>
    </location>
</feature>
<gene>
    <name evidence="10" type="ORF">FHS16_006187</name>
</gene>
<dbReference type="PROSITE" id="PS51352">
    <property type="entry name" value="THIOREDOXIN_2"/>
    <property type="match status" value="1"/>
</dbReference>
<evidence type="ECO:0000313" key="11">
    <source>
        <dbReference type="Proteomes" id="UP000518605"/>
    </source>
</evidence>
<evidence type="ECO:0000256" key="7">
    <source>
        <dbReference type="PIRSR" id="PIRSR000077-1"/>
    </source>
</evidence>
<comment type="caution">
    <text evidence="10">The sequence shown here is derived from an EMBL/GenBank/DDBJ whole genome shotgun (WGS) entry which is preliminary data.</text>
</comment>
<feature type="site" description="Deprotonates C-terminal active site Cys" evidence="7">
    <location>
        <position position="24"/>
    </location>
</feature>
<evidence type="ECO:0000313" key="10">
    <source>
        <dbReference type="EMBL" id="MBB3156067.1"/>
    </source>
</evidence>
<dbReference type="EMBL" id="JACHXW010000032">
    <property type="protein sequence ID" value="MBB3156067.1"/>
    <property type="molecule type" value="Genomic_DNA"/>
</dbReference>
<accession>A0A7W5CED2</accession>
<dbReference type="GO" id="GO:0005829">
    <property type="term" value="C:cytosol"/>
    <property type="evidence" value="ECO:0007669"/>
    <property type="project" value="TreeGrafter"/>
</dbReference>
<dbReference type="Gene3D" id="3.40.30.10">
    <property type="entry name" value="Glutaredoxin"/>
    <property type="match status" value="1"/>
</dbReference>
<feature type="disulfide bond" description="Redox-active" evidence="8">
    <location>
        <begin position="30"/>
        <end position="33"/>
    </location>
</feature>
<evidence type="ECO:0000256" key="3">
    <source>
        <dbReference type="ARBA" id="ARBA00022982"/>
    </source>
</evidence>
<evidence type="ECO:0000256" key="8">
    <source>
        <dbReference type="PIRSR" id="PIRSR000077-4"/>
    </source>
</evidence>
<keyword evidence="11" id="KW-1185">Reference proteome</keyword>
<keyword evidence="3" id="KW-0249">Electron transport</keyword>
<feature type="site" description="Contributes to redox potential value" evidence="7">
    <location>
        <position position="31"/>
    </location>
</feature>
<dbReference type="AlphaFoldDB" id="A0A7W5CED2"/>
<evidence type="ECO:0000256" key="6">
    <source>
        <dbReference type="PIRNR" id="PIRNR000077"/>
    </source>
</evidence>
<dbReference type="RefSeq" id="WP_183571248.1">
    <property type="nucleotide sequence ID" value="NZ_CBCSLB010000034.1"/>
</dbReference>
<comment type="similarity">
    <text evidence="1 6">Belongs to the thioredoxin family.</text>
</comment>
<dbReference type="PANTHER" id="PTHR45663">
    <property type="entry name" value="GEO12009P1"/>
    <property type="match status" value="1"/>
</dbReference>
<sequence length="108" mass="11666">MTIRNAVSDHMLESIVSSGVVLVDYGAPWCPPCKTLFGILEELDQDLNGRIDIVKVNCENLPASASAAGVLGMPTVIVYKDGMPMDKLVGLRPKAVYQAVIEKYSQQA</sequence>
<dbReference type="PANTHER" id="PTHR45663:SF11">
    <property type="entry name" value="GEO12009P1"/>
    <property type="match status" value="1"/>
</dbReference>
<dbReference type="SUPFAM" id="SSF52833">
    <property type="entry name" value="Thioredoxin-like"/>
    <property type="match status" value="1"/>
</dbReference>
<feature type="active site" description="Nucleophile" evidence="7">
    <location>
        <position position="30"/>
    </location>
</feature>
<feature type="site" description="Contributes to redox potential value" evidence="7">
    <location>
        <position position="32"/>
    </location>
</feature>
<dbReference type="GO" id="GO:0015035">
    <property type="term" value="F:protein-disulfide reductase activity"/>
    <property type="evidence" value="ECO:0007669"/>
    <property type="project" value="InterPro"/>
</dbReference>
<dbReference type="Pfam" id="PF00085">
    <property type="entry name" value="Thioredoxin"/>
    <property type="match status" value="1"/>
</dbReference>
<reference evidence="10 11" key="1">
    <citation type="submission" date="2020-08" db="EMBL/GenBank/DDBJ databases">
        <title>Genomic Encyclopedia of Type Strains, Phase III (KMG-III): the genomes of soil and plant-associated and newly described type strains.</title>
        <authorList>
            <person name="Whitman W."/>
        </authorList>
    </citation>
    <scope>NUCLEOTIDE SEQUENCE [LARGE SCALE GENOMIC DNA]</scope>
    <source>
        <strain evidence="10 11">CECT 8234</strain>
    </source>
</reference>
<dbReference type="Proteomes" id="UP000518605">
    <property type="component" value="Unassembled WGS sequence"/>
</dbReference>
<feature type="active site" description="Nucleophile" evidence="7">
    <location>
        <position position="33"/>
    </location>
</feature>
<dbReference type="PRINTS" id="PR00421">
    <property type="entry name" value="THIOREDOXIN"/>
</dbReference>
<keyword evidence="4 8" id="KW-1015">Disulfide bond</keyword>
<dbReference type="CDD" id="cd02947">
    <property type="entry name" value="TRX_family"/>
    <property type="match status" value="1"/>
</dbReference>
<dbReference type="InterPro" id="IPR005746">
    <property type="entry name" value="Thioredoxin"/>
</dbReference>
<dbReference type="InterPro" id="IPR036249">
    <property type="entry name" value="Thioredoxin-like_sf"/>
</dbReference>
<dbReference type="InterPro" id="IPR013766">
    <property type="entry name" value="Thioredoxin_domain"/>
</dbReference>
<evidence type="ECO:0000256" key="4">
    <source>
        <dbReference type="ARBA" id="ARBA00023157"/>
    </source>
</evidence>
<dbReference type="GO" id="GO:0045454">
    <property type="term" value="P:cell redox homeostasis"/>
    <property type="evidence" value="ECO:0007669"/>
    <property type="project" value="TreeGrafter"/>
</dbReference>
<keyword evidence="5 8" id="KW-0676">Redox-active center</keyword>
<name>A0A7W5CED2_9BACL</name>
<organism evidence="10 11">
    <name type="scientific">Paenibacillus endophyticus</name>
    <dbReference type="NCBI Taxonomy" id="1294268"/>
    <lineage>
        <taxon>Bacteria</taxon>
        <taxon>Bacillati</taxon>
        <taxon>Bacillota</taxon>
        <taxon>Bacilli</taxon>
        <taxon>Bacillales</taxon>
        <taxon>Paenibacillaceae</taxon>
        <taxon>Paenibacillus</taxon>
    </lineage>
</organism>
<proteinExistence type="inferred from homology"/>